<feature type="compositionally biased region" description="Polar residues" evidence="1">
    <location>
        <begin position="558"/>
        <end position="578"/>
    </location>
</feature>
<feature type="region of interest" description="Disordered" evidence="1">
    <location>
        <begin position="556"/>
        <end position="578"/>
    </location>
</feature>
<evidence type="ECO:0000313" key="2">
    <source>
        <dbReference type="EMBL" id="WVN90486.1"/>
    </source>
</evidence>
<dbReference type="GeneID" id="91089931"/>
<reference evidence="2" key="3">
    <citation type="submission" date="2024-01" db="EMBL/GenBank/DDBJ databases">
        <authorList>
            <person name="Coelho M.A."/>
            <person name="David-Palma M."/>
            <person name="Shea T."/>
            <person name="Sun S."/>
            <person name="Cuomo C.A."/>
            <person name="Heitman J."/>
        </authorList>
    </citation>
    <scope>NUCLEOTIDE SEQUENCE</scope>
    <source>
        <strain evidence="2">CBS 7841</strain>
    </source>
</reference>
<dbReference type="AlphaFoldDB" id="A0AAJ8JXP6"/>
<sequence length="578" mass="66696">MGYGKQLHIFPRDLLARIAYYVVVDEDGGAGHPACLVPFYLSCRTIYQAISFANNPQLYKELFLATFDFKAMLRRFSWMALHLTKKKSKVFHLFDDPRTWAADYRGRWETSRRLRHVARYGRINVEGSESEVWLMGLDGKNMPFLFKHCKFRQAFTIYYREVLLQESLLPGYPTDSGEKALAAWCSLYAGIDMIGEDTPEEVDEKIFLFRPYVFACAKYDVTYASWRISRLPLCDPDCKDHSVDPAIRSKAMVYRRFGYLWRRVPPHFILAVYILFLRLLERQPDRVGLRTGGTTFSRTPFEANMPGIFSSYKIIHSYQHDQEWQRNTACQDPHTGQGLPVTAYRGSIQGFWRGKFLFYDFTLYRQILGGNMRGVYTGMFAEQEVEMELKETLVKVKKDQVGGDGQLLHAGFKDMEDMDEAVKFTAQGYGHRLAQDNEEDEEGWTKEILITGTGRTCWGRARIRGRVRTWDGLINMALAYDSDPSARWLWRGYLHTGGFLIGRWRDCFTPDHMRGYEGAFGMIRAGEAFYPDHFPKHMENTLGVDHASLQVAQPIPSDISSYPSQPTNGSDNVIQSQQ</sequence>
<reference evidence="2" key="1">
    <citation type="submission" date="2016-06" db="EMBL/GenBank/DDBJ databases">
        <authorList>
            <person name="Cuomo C."/>
            <person name="Litvintseva A."/>
            <person name="Heitman J."/>
            <person name="Chen Y."/>
            <person name="Sun S."/>
            <person name="Springer D."/>
            <person name="Dromer F."/>
            <person name="Young S."/>
            <person name="Zeng Q."/>
            <person name="Chapman S."/>
            <person name="Gujja S."/>
            <person name="Saif S."/>
            <person name="Birren B."/>
        </authorList>
    </citation>
    <scope>NUCLEOTIDE SEQUENCE</scope>
    <source>
        <strain evidence="2">CBS 7841</strain>
    </source>
</reference>
<proteinExistence type="predicted"/>
<name>A0AAJ8JXP6_9TREE</name>
<dbReference type="Proteomes" id="UP000094043">
    <property type="component" value="Chromosome 7"/>
</dbReference>
<organism evidence="2 3">
    <name type="scientific">Cryptococcus depauperatus CBS 7841</name>
    <dbReference type="NCBI Taxonomy" id="1295531"/>
    <lineage>
        <taxon>Eukaryota</taxon>
        <taxon>Fungi</taxon>
        <taxon>Dikarya</taxon>
        <taxon>Basidiomycota</taxon>
        <taxon>Agaricomycotina</taxon>
        <taxon>Tremellomycetes</taxon>
        <taxon>Tremellales</taxon>
        <taxon>Cryptococcaceae</taxon>
        <taxon>Cryptococcus</taxon>
    </lineage>
</organism>
<dbReference type="EMBL" id="CP143790">
    <property type="protein sequence ID" value="WVN90486.1"/>
    <property type="molecule type" value="Genomic_DNA"/>
</dbReference>
<dbReference type="RefSeq" id="XP_066071186.1">
    <property type="nucleotide sequence ID" value="XM_066215089.1"/>
</dbReference>
<evidence type="ECO:0000313" key="3">
    <source>
        <dbReference type="Proteomes" id="UP000094043"/>
    </source>
</evidence>
<reference evidence="2" key="2">
    <citation type="journal article" date="2022" name="Elife">
        <title>Obligate sexual reproduction of a homothallic fungus closely related to the Cryptococcus pathogenic species complex.</title>
        <authorList>
            <person name="Passer A.R."/>
            <person name="Clancey S.A."/>
            <person name="Shea T."/>
            <person name="David-Palma M."/>
            <person name="Averette A.F."/>
            <person name="Boekhout T."/>
            <person name="Porcel B.M."/>
            <person name="Nowrousian M."/>
            <person name="Cuomo C.A."/>
            <person name="Sun S."/>
            <person name="Heitman J."/>
            <person name="Coelho M.A."/>
        </authorList>
    </citation>
    <scope>NUCLEOTIDE SEQUENCE</scope>
    <source>
        <strain evidence="2">CBS 7841</strain>
    </source>
</reference>
<gene>
    <name evidence="2" type="ORF">L203_105722</name>
</gene>
<dbReference type="KEGG" id="cdep:91089931"/>
<accession>A0AAJ8JXP6</accession>
<evidence type="ECO:0000256" key="1">
    <source>
        <dbReference type="SAM" id="MobiDB-lite"/>
    </source>
</evidence>
<protein>
    <submittedName>
        <fullName evidence="2">Uncharacterized protein</fullName>
    </submittedName>
</protein>
<keyword evidence="3" id="KW-1185">Reference proteome</keyword>